<feature type="transmembrane region" description="Helical" evidence="1">
    <location>
        <begin position="169"/>
        <end position="188"/>
    </location>
</feature>
<keyword evidence="1" id="KW-0472">Membrane</keyword>
<feature type="transmembrane region" description="Helical" evidence="1">
    <location>
        <begin position="260"/>
        <end position="283"/>
    </location>
</feature>
<feature type="transmembrane region" description="Helical" evidence="1">
    <location>
        <begin position="320"/>
        <end position="344"/>
    </location>
</feature>
<comment type="caution">
    <text evidence="3">The sequence shown here is derived from an EMBL/GenBank/DDBJ whole genome shotgun (WGS) entry which is preliminary data.</text>
</comment>
<organism evidence="3 4">
    <name type="scientific">Spirochaeta isovalerica</name>
    <dbReference type="NCBI Taxonomy" id="150"/>
    <lineage>
        <taxon>Bacteria</taxon>
        <taxon>Pseudomonadati</taxon>
        <taxon>Spirochaetota</taxon>
        <taxon>Spirochaetia</taxon>
        <taxon>Spirochaetales</taxon>
        <taxon>Spirochaetaceae</taxon>
        <taxon>Spirochaeta</taxon>
    </lineage>
</organism>
<feature type="transmembrane region" description="Helical" evidence="1">
    <location>
        <begin position="20"/>
        <end position="49"/>
    </location>
</feature>
<dbReference type="PANTHER" id="PTHR35342:SF5">
    <property type="entry name" value="TRICARBOXYLIC TRANSPORT PROTEIN"/>
    <property type="match status" value="1"/>
</dbReference>
<evidence type="ECO:0000256" key="1">
    <source>
        <dbReference type="SAM" id="Phobius"/>
    </source>
</evidence>
<accession>A0A841RA01</accession>
<reference evidence="3 4" key="1">
    <citation type="submission" date="2020-08" db="EMBL/GenBank/DDBJ databases">
        <title>Genomic Encyclopedia of Type Strains, Phase IV (KMG-IV): sequencing the most valuable type-strain genomes for metagenomic binning, comparative biology and taxonomic classification.</title>
        <authorList>
            <person name="Goeker M."/>
        </authorList>
    </citation>
    <scope>NUCLEOTIDE SEQUENCE [LARGE SCALE GENOMIC DNA]</scope>
    <source>
        <strain evidence="3 4">DSM 2461</strain>
    </source>
</reference>
<keyword evidence="1" id="KW-0812">Transmembrane</keyword>
<dbReference type="Pfam" id="PF01970">
    <property type="entry name" value="TctA"/>
    <property type="match status" value="1"/>
</dbReference>
<feature type="domain" description="DUF112" evidence="2">
    <location>
        <begin position="21"/>
        <end position="440"/>
    </location>
</feature>
<gene>
    <name evidence="3" type="ORF">HNR50_001735</name>
</gene>
<feature type="transmembrane region" description="Helical" evidence="1">
    <location>
        <begin position="356"/>
        <end position="383"/>
    </location>
</feature>
<feature type="transmembrane region" description="Helical" evidence="1">
    <location>
        <begin position="109"/>
        <end position="130"/>
    </location>
</feature>
<dbReference type="InterPro" id="IPR002823">
    <property type="entry name" value="DUF112_TM"/>
</dbReference>
<feature type="transmembrane region" description="Helical" evidence="1">
    <location>
        <begin position="412"/>
        <end position="428"/>
    </location>
</feature>
<dbReference type="PANTHER" id="PTHR35342">
    <property type="entry name" value="TRICARBOXYLIC TRANSPORT PROTEIN"/>
    <property type="match status" value="1"/>
</dbReference>
<feature type="transmembrane region" description="Helical" evidence="1">
    <location>
        <begin position="200"/>
        <end position="220"/>
    </location>
</feature>
<feature type="transmembrane region" description="Helical" evidence="1">
    <location>
        <begin position="472"/>
        <end position="492"/>
    </location>
</feature>
<name>A0A841RA01_9SPIO</name>
<dbReference type="AlphaFoldDB" id="A0A841RA01"/>
<feature type="transmembrane region" description="Helical" evidence="1">
    <location>
        <begin position="142"/>
        <end position="163"/>
    </location>
</feature>
<keyword evidence="1" id="KW-1133">Transmembrane helix</keyword>
<sequence>METFILLMQGFQTALTIQNFLAASIGALLGIIVGAMPGIGSLAGVALLLPLTFKFNPVTGIIMLSAIYYANMYGGSFSSILINIPGDSPAVMTALDGHPMALKGKPGKALFTANLSSFIGGTIGIIILTISGPALARLGLKFGPVEMAALLMVAMTSLSWLVGDNPTKGLVSTMIGIVLATVGFDIVVGTPRFNFGSLHLLGGISFIPLVIGMFGFSQVLQMMEPRDKNDSVDQKLTIKDSILSKEEIKRLLPPALRSSFLGTIIGILPGAGATTGSFLGYMLEKKIGKNKDKMGTGIVEGVASCEAANNAAAAGAFAPLLSLGIPGSGTGAVLLGGLLMYGLSPGPLLFQNEPEFTWGLIASLYVANVITLVVALSIIPFLIKILKVPTRIMVPIITTVCIMGAYSASNSLYGVLLMLGAGFVGFHLSKNNYPIAPLLLAFVLAPTLERDFRRSFLISDGSPLIFFQKPIAAGLMIFLILTIMTPLFKALIRRIRRSDKTSDSAKTAGQTK</sequence>
<evidence type="ECO:0000313" key="3">
    <source>
        <dbReference type="EMBL" id="MBB6480077.1"/>
    </source>
</evidence>
<dbReference type="RefSeq" id="WP_184745888.1">
    <property type="nucleotide sequence ID" value="NZ_JACHGJ010000002.1"/>
</dbReference>
<dbReference type="EMBL" id="JACHGJ010000002">
    <property type="protein sequence ID" value="MBB6480077.1"/>
    <property type="molecule type" value="Genomic_DNA"/>
</dbReference>
<keyword evidence="4" id="KW-1185">Reference proteome</keyword>
<proteinExistence type="predicted"/>
<protein>
    <submittedName>
        <fullName evidence="3">Putative tricarboxylic transport membrane protein</fullName>
    </submittedName>
</protein>
<dbReference type="Proteomes" id="UP000587760">
    <property type="component" value="Unassembled WGS sequence"/>
</dbReference>
<evidence type="ECO:0000313" key="4">
    <source>
        <dbReference type="Proteomes" id="UP000587760"/>
    </source>
</evidence>
<evidence type="ECO:0000259" key="2">
    <source>
        <dbReference type="Pfam" id="PF01970"/>
    </source>
</evidence>